<evidence type="ECO:0000256" key="1">
    <source>
        <dbReference type="ARBA" id="ARBA00007274"/>
    </source>
</evidence>
<dbReference type="SUPFAM" id="SSF51161">
    <property type="entry name" value="Trimeric LpxA-like enzymes"/>
    <property type="match status" value="1"/>
</dbReference>
<reference evidence="6" key="1">
    <citation type="submission" date="2018-11" db="EMBL/GenBank/DDBJ databases">
        <title>Proposal to divide the Flavobacteriaceae and reorganize its genera based on Amino Acid Identity values calculated from whole genome sequences.</title>
        <authorList>
            <person name="Nicholson A.C."/>
            <person name="Gulvik C.A."/>
            <person name="Whitney A.M."/>
            <person name="Humrighouse B.W."/>
            <person name="Bell M."/>
            <person name="Holmes B."/>
            <person name="Steigerwalt A.G."/>
            <person name="Villarma A."/>
            <person name="Sheth M."/>
            <person name="Batra D."/>
            <person name="Pryor J."/>
            <person name="Bernardet J.-F."/>
            <person name="Hugo C."/>
            <person name="Kampfer P."/>
            <person name="Newman J."/>
            <person name="McQuiston J.R."/>
        </authorList>
    </citation>
    <scope>NUCLEOTIDE SEQUENCE [LARGE SCALE GENOMIC DNA]</scope>
    <source>
        <strain evidence="6">G0229</strain>
    </source>
</reference>
<evidence type="ECO:0000313" key="6">
    <source>
        <dbReference type="Proteomes" id="UP000271193"/>
    </source>
</evidence>
<keyword evidence="4" id="KW-0012">Acyltransferase</keyword>
<dbReference type="Proteomes" id="UP000271193">
    <property type="component" value="Chromosome"/>
</dbReference>
<keyword evidence="6" id="KW-1185">Reference proteome</keyword>
<proteinExistence type="inferred from homology"/>
<dbReference type="Pfam" id="PF14602">
    <property type="entry name" value="Hexapep_2"/>
    <property type="match status" value="1"/>
</dbReference>
<dbReference type="InterPro" id="IPR001451">
    <property type="entry name" value="Hexapep"/>
</dbReference>
<keyword evidence="3" id="KW-0677">Repeat</keyword>
<dbReference type="InterPro" id="IPR050179">
    <property type="entry name" value="Trans_hexapeptide_repeat"/>
</dbReference>
<dbReference type="EMBL" id="CP033932">
    <property type="protein sequence ID" value="AZB27797.1"/>
    <property type="molecule type" value="Genomic_DNA"/>
</dbReference>
<gene>
    <name evidence="5" type="ORF">EG339_24315</name>
</gene>
<dbReference type="AlphaFoldDB" id="A0A3G6TIQ0"/>
<dbReference type="PROSITE" id="PS00101">
    <property type="entry name" value="HEXAPEP_TRANSFERASES"/>
    <property type="match status" value="1"/>
</dbReference>
<dbReference type="InterPro" id="IPR011004">
    <property type="entry name" value="Trimer_LpxA-like_sf"/>
</dbReference>
<dbReference type="InterPro" id="IPR018357">
    <property type="entry name" value="Hexapep_transf_CS"/>
</dbReference>
<organism evidence="5 6">
    <name type="scientific">Chryseobacterium bernardetii</name>
    <dbReference type="NCBI Taxonomy" id="1241978"/>
    <lineage>
        <taxon>Bacteria</taxon>
        <taxon>Pseudomonadati</taxon>
        <taxon>Bacteroidota</taxon>
        <taxon>Flavobacteriia</taxon>
        <taxon>Flavobacteriales</taxon>
        <taxon>Weeksellaceae</taxon>
        <taxon>Chryseobacterium group</taxon>
        <taxon>Chryseobacterium</taxon>
    </lineage>
</organism>
<comment type="similarity">
    <text evidence="1">Belongs to the transferase hexapeptide repeat family.</text>
</comment>
<evidence type="ECO:0000256" key="4">
    <source>
        <dbReference type="ARBA" id="ARBA00023315"/>
    </source>
</evidence>
<dbReference type="KEGG" id="cben:EG339_24315"/>
<evidence type="ECO:0000313" key="5">
    <source>
        <dbReference type="EMBL" id="AZB27797.1"/>
    </source>
</evidence>
<dbReference type="PANTHER" id="PTHR43300:SF11">
    <property type="entry name" value="ACETYLTRANSFERASE RV3034C-RELATED"/>
    <property type="match status" value="1"/>
</dbReference>
<dbReference type="CDD" id="cd03349">
    <property type="entry name" value="LbH_XAT"/>
    <property type="match status" value="1"/>
</dbReference>
<protein>
    <submittedName>
        <fullName evidence="5">Antibiotic acetyltransferase</fullName>
    </submittedName>
</protein>
<accession>A0A3G6TIQ0</accession>
<sequence>MIVWFKILNSLRIEFIQFLSRKKQAVIWRINNRHNYTSLSIRVKNPDIITVGDKSYGEIITESYGNSNESLQIGNYVSIASNVTFILGGNHQVNTFTSYPLKSKFLKNSPEDDAQSKGAIIVEDEVWIGSNVVILSGINIGKGAIIAAGSVVTKNVAPFSIVGGNPAQVIKFRLAGDLIEKRMNVNLKKISKKNIIENIDLFYSTLTEFNLQKISNLEEE</sequence>
<name>A0A3G6TIQ0_9FLAO</name>
<keyword evidence="2 5" id="KW-0808">Transferase</keyword>
<evidence type="ECO:0000256" key="3">
    <source>
        <dbReference type="ARBA" id="ARBA00022737"/>
    </source>
</evidence>
<evidence type="ECO:0000256" key="2">
    <source>
        <dbReference type="ARBA" id="ARBA00022679"/>
    </source>
</evidence>
<dbReference type="PANTHER" id="PTHR43300">
    <property type="entry name" value="ACETYLTRANSFERASE"/>
    <property type="match status" value="1"/>
</dbReference>
<dbReference type="Gene3D" id="2.160.10.10">
    <property type="entry name" value="Hexapeptide repeat proteins"/>
    <property type="match status" value="1"/>
</dbReference>
<dbReference type="GO" id="GO:0016746">
    <property type="term" value="F:acyltransferase activity"/>
    <property type="evidence" value="ECO:0007669"/>
    <property type="project" value="UniProtKB-KW"/>
</dbReference>